<feature type="compositionally biased region" description="Basic and acidic residues" evidence="1">
    <location>
        <begin position="38"/>
        <end position="50"/>
    </location>
</feature>
<dbReference type="Proteomes" id="UP000036851">
    <property type="component" value="Unassembled WGS sequence"/>
</dbReference>
<evidence type="ECO:0000256" key="2">
    <source>
        <dbReference type="SAM" id="SignalP"/>
    </source>
</evidence>
<evidence type="ECO:0000313" key="4">
    <source>
        <dbReference type="EMBL" id="KOC88864.1"/>
    </source>
</evidence>
<feature type="chain" id="PRO_5008219320" description="Pentapeptide MXKDX repeat protein" evidence="2">
    <location>
        <begin position="23"/>
        <end position="62"/>
    </location>
</feature>
<name>A0A0L7T093_9GAMM</name>
<evidence type="ECO:0000313" key="5">
    <source>
        <dbReference type="Proteomes" id="UP000036851"/>
    </source>
</evidence>
<dbReference type="AlphaFoldDB" id="A0A0L7T093"/>
<dbReference type="PATRIC" id="fig|1560201.3.peg.3082"/>
<sequence>MKTKLIALAVVMSSLFSAAAFADDDHQHDSDDSAEVSKNSDKSSAEKAHSCDGAADDDEMND</sequence>
<proteinExistence type="predicted"/>
<dbReference type="EMBL" id="JRXF01000062">
    <property type="protein sequence ID" value="KOC87662.1"/>
    <property type="molecule type" value="Genomic_DNA"/>
</dbReference>
<accession>A0A0L7T093</accession>
<feature type="signal peptide" evidence="2">
    <location>
        <begin position="1"/>
        <end position="22"/>
    </location>
</feature>
<evidence type="ECO:0000313" key="6">
    <source>
        <dbReference type="Proteomes" id="UP000037088"/>
    </source>
</evidence>
<gene>
    <name evidence="4" type="ORF">NG42_14500</name>
    <name evidence="3" type="ORF">NG43_21280</name>
</gene>
<keyword evidence="2" id="KW-0732">Signal</keyword>
<organism evidence="4 6">
    <name type="scientific">Winslowiella iniecta</name>
    <dbReference type="NCBI Taxonomy" id="1560201"/>
    <lineage>
        <taxon>Bacteria</taxon>
        <taxon>Pseudomonadati</taxon>
        <taxon>Pseudomonadota</taxon>
        <taxon>Gammaproteobacteria</taxon>
        <taxon>Enterobacterales</taxon>
        <taxon>Erwiniaceae</taxon>
        <taxon>Winslowiella</taxon>
    </lineage>
</organism>
<reference evidence="5 6" key="1">
    <citation type="journal article" date="2015" name="Int. J. Syst. Evol. Microbiol.">
        <title>Erwinia iniecta sp. nov., isolated from Russian wheat aphids (Diuraphis noxia).</title>
        <authorList>
            <person name="Campillo T."/>
            <person name="Luna E."/>
            <person name="Portier P."/>
            <person name="Fischer-Le Saux M."/>
            <person name="Lapitan N."/>
            <person name="Tisserat N.A."/>
            <person name="Leach J.E."/>
        </authorList>
    </citation>
    <scope>NUCLEOTIDE SEQUENCE [LARGE SCALE GENOMIC DNA]</scope>
    <source>
        <strain evidence="4 6">B120</strain>
        <strain evidence="3 5">B149</strain>
    </source>
</reference>
<keyword evidence="6" id="KW-1185">Reference proteome</keyword>
<dbReference type="EMBL" id="JRXE01000020">
    <property type="protein sequence ID" value="KOC88864.1"/>
    <property type="molecule type" value="Genomic_DNA"/>
</dbReference>
<evidence type="ECO:0000313" key="3">
    <source>
        <dbReference type="EMBL" id="KOC87662.1"/>
    </source>
</evidence>
<evidence type="ECO:0000256" key="1">
    <source>
        <dbReference type="SAM" id="MobiDB-lite"/>
    </source>
</evidence>
<dbReference type="Proteomes" id="UP000037088">
    <property type="component" value="Unassembled WGS sequence"/>
</dbReference>
<protein>
    <recommendedName>
        <fullName evidence="7">Pentapeptide MXKDX repeat protein</fullName>
    </recommendedName>
</protein>
<comment type="caution">
    <text evidence="4">The sequence shown here is derived from an EMBL/GenBank/DDBJ whole genome shotgun (WGS) entry which is preliminary data.</text>
</comment>
<feature type="region of interest" description="Disordered" evidence="1">
    <location>
        <begin position="24"/>
        <end position="62"/>
    </location>
</feature>
<evidence type="ECO:0008006" key="7">
    <source>
        <dbReference type="Google" id="ProtNLM"/>
    </source>
</evidence>
<dbReference type="RefSeq" id="WP_052900187.1">
    <property type="nucleotide sequence ID" value="NZ_JRXE01000020.1"/>
</dbReference>